<keyword evidence="2" id="KW-1185">Reference proteome</keyword>
<proteinExistence type="predicted"/>
<reference evidence="2" key="1">
    <citation type="journal article" date="2023" name="G3 (Bethesda)">
        <title>Genome assembly and association tests identify interacting loci associated with vigor, precocity, and sex in interspecific pistachio rootstocks.</title>
        <authorList>
            <person name="Palmer W."/>
            <person name="Jacygrad E."/>
            <person name="Sagayaradj S."/>
            <person name="Cavanaugh K."/>
            <person name="Han R."/>
            <person name="Bertier L."/>
            <person name="Beede B."/>
            <person name="Kafkas S."/>
            <person name="Golino D."/>
            <person name="Preece J."/>
            <person name="Michelmore R."/>
        </authorList>
    </citation>
    <scope>NUCLEOTIDE SEQUENCE [LARGE SCALE GENOMIC DNA]</scope>
</reference>
<protein>
    <submittedName>
        <fullName evidence="1">Uncharacterized protein</fullName>
    </submittedName>
</protein>
<name>A0ACC0Z107_9ROSI</name>
<accession>A0ACC0Z107</accession>
<evidence type="ECO:0000313" key="1">
    <source>
        <dbReference type="EMBL" id="KAJ0044941.1"/>
    </source>
</evidence>
<organism evidence="1 2">
    <name type="scientific">Pistacia integerrima</name>
    <dbReference type="NCBI Taxonomy" id="434235"/>
    <lineage>
        <taxon>Eukaryota</taxon>
        <taxon>Viridiplantae</taxon>
        <taxon>Streptophyta</taxon>
        <taxon>Embryophyta</taxon>
        <taxon>Tracheophyta</taxon>
        <taxon>Spermatophyta</taxon>
        <taxon>Magnoliopsida</taxon>
        <taxon>eudicotyledons</taxon>
        <taxon>Gunneridae</taxon>
        <taxon>Pentapetalae</taxon>
        <taxon>rosids</taxon>
        <taxon>malvids</taxon>
        <taxon>Sapindales</taxon>
        <taxon>Anacardiaceae</taxon>
        <taxon>Pistacia</taxon>
    </lineage>
</organism>
<dbReference type="Proteomes" id="UP001163603">
    <property type="component" value="Chromosome 3"/>
</dbReference>
<dbReference type="EMBL" id="CM047738">
    <property type="protein sequence ID" value="KAJ0044941.1"/>
    <property type="molecule type" value="Genomic_DNA"/>
</dbReference>
<evidence type="ECO:0000313" key="2">
    <source>
        <dbReference type="Proteomes" id="UP001163603"/>
    </source>
</evidence>
<gene>
    <name evidence="1" type="ORF">Pint_06347</name>
</gene>
<sequence>MEPKAENRYVQEEEGLGWGKSLPVPSVQEIVRNDSQIVPEKYIQERKDRPTLDSEFSPNSSEIPVINFSLLANGDEDELGKLDFACKEWGFFQIINHGVPQKVLDNMKAAVAAFYELPLEEKKKYAMAENDLQGYGQGYVVSEEQKLDWGDLIFLMTLPPEIRIFKHWPLTSPGFKEAVENYSAEMQKLSDELAAKLSLLMGMDKDGLKKLYGEMKQAMRLNYYPACSRPDLVLGVSAHSDASALTLLLQDDEFTALQIRHKGTWVPVKPIPNALVVNIGDVAEAWSNGVYKSIEHRAVTNVNKARMSIATFMMPNEELEIGPLESMMDDKHRPKLYRKIKSTGFVRSGIS</sequence>
<comment type="caution">
    <text evidence="1">The sequence shown here is derived from an EMBL/GenBank/DDBJ whole genome shotgun (WGS) entry which is preliminary data.</text>
</comment>